<comment type="caution">
    <text evidence="3">The sequence shown here is derived from an EMBL/GenBank/DDBJ whole genome shotgun (WGS) entry which is preliminary data.</text>
</comment>
<feature type="compositionally biased region" description="Polar residues" evidence="1">
    <location>
        <begin position="28"/>
        <end position="41"/>
    </location>
</feature>
<feature type="compositionally biased region" description="Basic residues" evidence="1">
    <location>
        <begin position="1"/>
        <end position="10"/>
    </location>
</feature>
<dbReference type="Pfam" id="PF20236">
    <property type="entry name" value="DUF6593"/>
    <property type="match status" value="1"/>
</dbReference>
<feature type="compositionally biased region" description="Low complexity" evidence="1">
    <location>
        <begin position="55"/>
        <end position="68"/>
    </location>
</feature>
<accession>A0AAD5YE06</accession>
<feature type="compositionally biased region" description="Polar residues" evidence="1">
    <location>
        <begin position="69"/>
        <end position="80"/>
    </location>
</feature>
<proteinExistence type="predicted"/>
<feature type="compositionally biased region" description="Low complexity" evidence="1">
    <location>
        <begin position="94"/>
        <end position="107"/>
    </location>
</feature>
<reference evidence="3" key="1">
    <citation type="submission" date="2022-07" db="EMBL/GenBank/DDBJ databases">
        <title>Genome Sequence of Physisporinus lineatus.</title>
        <authorList>
            <person name="Buettner E."/>
        </authorList>
    </citation>
    <scope>NUCLEOTIDE SEQUENCE</scope>
    <source>
        <strain evidence="3">VT162</strain>
    </source>
</reference>
<feature type="domain" description="DUF6593" evidence="2">
    <location>
        <begin position="127"/>
        <end position="288"/>
    </location>
</feature>
<evidence type="ECO:0000256" key="1">
    <source>
        <dbReference type="SAM" id="MobiDB-lite"/>
    </source>
</evidence>
<evidence type="ECO:0000313" key="4">
    <source>
        <dbReference type="Proteomes" id="UP001212997"/>
    </source>
</evidence>
<dbReference type="EMBL" id="JANAWD010000626">
    <property type="protein sequence ID" value="KAJ3477146.1"/>
    <property type="molecule type" value="Genomic_DNA"/>
</dbReference>
<organism evidence="3 4">
    <name type="scientific">Meripilus lineatus</name>
    <dbReference type="NCBI Taxonomy" id="2056292"/>
    <lineage>
        <taxon>Eukaryota</taxon>
        <taxon>Fungi</taxon>
        <taxon>Dikarya</taxon>
        <taxon>Basidiomycota</taxon>
        <taxon>Agaricomycotina</taxon>
        <taxon>Agaricomycetes</taxon>
        <taxon>Polyporales</taxon>
        <taxon>Meripilaceae</taxon>
        <taxon>Meripilus</taxon>
    </lineage>
</organism>
<keyword evidence="4" id="KW-1185">Reference proteome</keyword>
<sequence length="301" mass="33619">MPRFGPKHTAPRAPLPPIDLTSHAIPTHPTSTFSGPNSLSPTAYRFSAAPPPAMSNTSSSSDFDAASTMNGISSPSIYTRNTEDPKNIYDRRSSSYSVPRSPVSTTTNGSCSYVFRQIGFNTMELCADDGTPVYLITVWLNCFNPTSYITTIKSLQSPEQEREVGSFEMGLSRGQSTVTFDNITRPMHDMFYDFRTKVKVAPELGERWVWNRPLVPQLEWDCRTPDQATCYLNNSGSAQKRLAVLTFPSMLTGQTSGERLHRLQISSTGRQYFDDIVVSALIVERKRMTPLEGKTKHHIFN</sequence>
<feature type="compositionally biased region" description="Basic and acidic residues" evidence="1">
    <location>
        <begin position="81"/>
        <end position="93"/>
    </location>
</feature>
<protein>
    <recommendedName>
        <fullName evidence="2">DUF6593 domain-containing protein</fullName>
    </recommendedName>
</protein>
<gene>
    <name evidence="3" type="ORF">NLI96_g10667</name>
</gene>
<feature type="region of interest" description="Disordered" evidence="1">
    <location>
        <begin position="1"/>
        <end position="107"/>
    </location>
</feature>
<name>A0AAD5YE06_9APHY</name>
<evidence type="ECO:0000313" key="3">
    <source>
        <dbReference type="EMBL" id="KAJ3477146.1"/>
    </source>
</evidence>
<dbReference type="Proteomes" id="UP001212997">
    <property type="component" value="Unassembled WGS sequence"/>
</dbReference>
<evidence type="ECO:0000259" key="2">
    <source>
        <dbReference type="Pfam" id="PF20236"/>
    </source>
</evidence>
<dbReference type="AlphaFoldDB" id="A0AAD5YE06"/>
<dbReference type="InterPro" id="IPR046528">
    <property type="entry name" value="DUF6593"/>
</dbReference>